<dbReference type="Proteomes" id="UP000292957">
    <property type="component" value="Unassembled WGS sequence"/>
</dbReference>
<evidence type="ECO:0008006" key="3">
    <source>
        <dbReference type="Google" id="ProtNLM"/>
    </source>
</evidence>
<dbReference type="AlphaFoldDB" id="A0A4Q9MH14"/>
<organism evidence="2">
    <name type="scientific">Dichomitus squalens</name>
    <dbReference type="NCBI Taxonomy" id="114155"/>
    <lineage>
        <taxon>Eukaryota</taxon>
        <taxon>Fungi</taxon>
        <taxon>Dikarya</taxon>
        <taxon>Basidiomycota</taxon>
        <taxon>Agaricomycotina</taxon>
        <taxon>Agaricomycetes</taxon>
        <taxon>Polyporales</taxon>
        <taxon>Polyporaceae</taxon>
        <taxon>Dichomitus</taxon>
    </lineage>
</organism>
<feature type="signal peptide" evidence="1">
    <location>
        <begin position="1"/>
        <end position="18"/>
    </location>
</feature>
<protein>
    <recommendedName>
        <fullName evidence="3">Secreted protein</fullName>
    </recommendedName>
</protein>
<accession>A0A4Q9MH14</accession>
<dbReference type="EMBL" id="ML143461">
    <property type="protein sequence ID" value="TBU25422.1"/>
    <property type="molecule type" value="Genomic_DNA"/>
</dbReference>
<evidence type="ECO:0000256" key="1">
    <source>
        <dbReference type="SAM" id="SignalP"/>
    </source>
</evidence>
<name>A0A4Q9MH14_9APHY</name>
<reference evidence="2" key="1">
    <citation type="submission" date="2019-01" db="EMBL/GenBank/DDBJ databases">
        <title>Draft genome sequences of three monokaryotic isolates of the white-rot basidiomycete fungus Dichomitus squalens.</title>
        <authorList>
            <consortium name="DOE Joint Genome Institute"/>
            <person name="Lopez S.C."/>
            <person name="Andreopoulos B."/>
            <person name="Pangilinan J."/>
            <person name="Lipzen A."/>
            <person name="Riley R."/>
            <person name="Ahrendt S."/>
            <person name="Ng V."/>
            <person name="Barry K."/>
            <person name="Daum C."/>
            <person name="Grigoriev I.V."/>
            <person name="Hilden K.S."/>
            <person name="Makela M.R."/>
            <person name="de Vries R.P."/>
        </authorList>
    </citation>
    <scope>NUCLEOTIDE SEQUENCE [LARGE SCALE GENOMIC DNA]</scope>
    <source>
        <strain evidence="2">OM18370.1</strain>
    </source>
</reference>
<feature type="chain" id="PRO_5020726844" description="Secreted protein" evidence="1">
    <location>
        <begin position="19"/>
        <end position="109"/>
    </location>
</feature>
<keyword evidence="1" id="KW-0732">Signal</keyword>
<gene>
    <name evidence="2" type="ORF">BD311DRAFT_764501</name>
</gene>
<sequence length="109" mass="12068">MASVLSVACTLRLLVSRSCPIWQTPTLLVSFPALDRISTHCCPLPYLTSHLTSHHKRCLSLDSVVLRCIIAISTIVHARIPLYFSPHPSCTFTTPRCPSCRLSVPYPPP</sequence>
<proteinExistence type="predicted"/>
<evidence type="ECO:0000313" key="2">
    <source>
        <dbReference type="EMBL" id="TBU25422.1"/>
    </source>
</evidence>